<dbReference type="RefSeq" id="XP_004994648.1">
    <property type="nucleotide sequence ID" value="XM_004994591.1"/>
</dbReference>
<dbReference type="InParanoid" id="F2U7S0"/>
<dbReference type="PANTHER" id="PTHR23114">
    <property type="entry name" value="M7GPPPN-MRNA HYDROLASE"/>
    <property type="match status" value="1"/>
</dbReference>
<reference evidence="2" key="1">
    <citation type="submission" date="2009-08" db="EMBL/GenBank/DDBJ databases">
        <title>Annotation of Salpingoeca rosetta.</title>
        <authorList>
            <consortium name="The Broad Institute Genome Sequencing Platform"/>
            <person name="Russ C."/>
            <person name="Cuomo C."/>
            <person name="Burger G."/>
            <person name="Gray M.W."/>
            <person name="Holland P.W.H."/>
            <person name="King N."/>
            <person name="Lang F.B.F."/>
            <person name="Roger A.J."/>
            <person name="Ruiz-Trillo I."/>
            <person name="Young S.K."/>
            <person name="Zeng Q."/>
            <person name="Gargeya S."/>
            <person name="Alvarado L."/>
            <person name="Berlin A."/>
            <person name="Chapman S.B."/>
            <person name="Chen Z."/>
            <person name="Freedman E."/>
            <person name="Gellesch M."/>
            <person name="Goldberg J."/>
            <person name="Griggs A."/>
            <person name="Gujja S."/>
            <person name="Heilman E."/>
            <person name="Heiman D."/>
            <person name="Howarth C."/>
            <person name="Mehta T."/>
            <person name="Neiman D."/>
            <person name="Pearson M."/>
            <person name="Roberts A."/>
            <person name="Saif S."/>
            <person name="Shea T."/>
            <person name="Shenoy N."/>
            <person name="Sisk P."/>
            <person name="Stolte C."/>
            <person name="Sykes S."/>
            <person name="White J."/>
            <person name="Yandava C."/>
            <person name="Haas B."/>
            <person name="Nusbaum C."/>
            <person name="Birren B."/>
        </authorList>
    </citation>
    <scope>NUCLEOTIDE SEQUENCE [LARGE SCALE GENOMIC DNA]</scope>
    <source>
        <strain evidence="2">ATCC 50818</strain>
    </source>
</reference>
<evidence type="ECO:0000313" key="3">
    <source>
        <dbReference type="Proteomes" id="UP000007799"/>
    </source>
</evidence>
<keyword evidence="3" id="KW-1185">Reference proteome</keyword>
<dbReference type="PANTHER" id="PTHR23114:SF17">
    <property type="entry name" value="M7GPPPN-MRNA HYDROLASE"/>
    <property type="match status" value="1"/>
</dbReference>
<accession>F2U7S0</accession>
<dbReference type="Proteomes" id="UP000007799">
    <property type="component" value="Unassembled WGS sequence"/>
</dbReference>
<dbReference type="GO" id="GO:0000290">
    <property type="term" value="P:deadenylation-dependent decapping of nuclear-transcribed mRNA"/>
    <property type="evidence" value="ECO:0007669"/>
    <property type="project" value="TreeGrafter"/>
</dbReference>
<name>F2U7S0_SALR5</name>
<proteinExistence type="predicted"/>
<protein>
    <recommendedName>
        <fullName evidence="1">Nudix hydrolase domain-containing protein</fullName>
    </recommendedName>
</protein>
<gene>
    <name evidence="2" type="ORF">PTSG_04554</name>
</gene>
<dbReference type="InterPro" id="IPR036189">
    <property type="entry name" value="DCP2_BoxA_sf"/>
</dbReference>
<dbReference type="PROSITE" id="PS51462">
    <property type="entry name" value="NUDIX"/>
    <property type="match status" value="1"/>
</dbReference>
<sequence length="150" mass="17165">MSDNKSQQLRDVVCDIAVHHMPHDAAQLEDEDVIGAAIQHMWWNYIDDHQGQKGLPNLSEEEFVRLVFKYIKALQPKAKHGWKRYQAFVKRGWQKVTCGVALVDPTRTKVLLVKGHDATTYGFPKGKLEEGEDLLSCALREAYEEDTFPV</sequence>
<dbReference type="GO" id="GO:0003723">
    <property type="term" value="F:RNA binding"/>
    <property type="evidence" value="ECO:0007669"/>
    <property type="project" value="InterPro"/>
</dbReference>
<dbReference type="OMA" id="HICAMRE"/>
<dbReference type="GeneID" id="16075231"/>
<evidence type="ECO:0000313" key="2">
    <source>
        <dbReference type="EMBL" id="EGD72825.1"/>
    </source>
</evidence>
<dbReference type="GO" id="GO:0030145">
    <property type="term" value="F:manganese ion binding"/>
    <property type="evidence" value="ECO:0007669"/>
    <property type="project" value="InterPro"/>
</dbReference>
<dbReference type="KEGG" id="sre:PTSG_04554"/>
<feature type="domain" description="Nudix hydrolase" evidence="1">
    <location>
        <begin position="93"/>
        <end position="150"/>
    </location>
</feature>
<dbReference type="OrthoDB" id="18996at2759"/>
<dbReference type="AlphaFoldDB" id="F2U7S0"/>
<dbReference type="InterPro" id="IPR000086">
    <property type="entry name" value="NUDIX_hydrolase_dom"/>
</dbReference>
<evidence type="ECO:0000259" key="1">
    <source>
        <dbReference type="PROSITE" id="PS51462"/>
    </source>
</evidence>
<dbReference type="SUPFAM" id="SSF55811">
    <property type="entry name" value="Nudix"/>
    <property type="match status" value="1"/>
</dbReference>
<dbReference type="InterPro" id="IPR015797">
    <property type="entry name" value="NUDIX_hydrolase-like_dom_sf"/>
</dbReference>
<dbReference type="GO" id="GO:0016787">
    <property type="term" value="F:hydrolase activity"/>
    <property type="evidence" value="ECO:0007669"/>
    <property type="project" value="InterPro"/>
</dbReference>
<organism evidence="3">
    <name type="scientific">Salpingoeca rosetta (strain ATCC 50818 / BSB-021)</name>
    <dbReference type="NCBI Taxonomy" id="946362"/>
    <lineage>
        <taxon>Eukaryota</taxon>
        <taxon>Choanoflagellata</taxon>
        <taxon>Craspedida</taxon>
        <taxon>Salpingoecidae</taxon>
        <taxon>Salpingoeca</taxon>
    </lineage>
</organism>
<dbReference type="EMBL" id="GL832964">
    <property type="protein sequence ID" value="EGD72825.1"/>
    <property type="molecule type" value="Genomic_DNA"/>
</dbReference>
<dbReference type="Gene3D" id="3.90.79.10">
    <property type="entry name" value="Nucleoside Triphosphate Pyrophosphohydrolase"/>
    <property type="match status" value="1"/>
</dbReference>
<dbReference type="STRING" id="946362.F2U7S0"/>
<dbReference type="GO" id="GO:0005737">
    <property type="term" value="C:cytoplasm"/>
    <property type="evidence" value="ECO:0007669"/>
    <property type="project" value="TreeGrafter"/>
</dbReference>
<dbReference type="Pfam" id="PF00293">
    <property type="entry name" value="NUDIX"/>
    <property type="match status" value="1"/>
</dbReference>
<dbReference type="SUPFAM" id="SSF140586">
    <property type="entry name" value="Dcp2 domain-like"/>
    <property type="match status" value="1"/>
</dbReference>